<dbReference type="AlphaFoldDB" id="A0A8S0WCY2"/>
<gene>
    <name evidence="2" type="ORF">AAE3_LOCUS1563</name>
</gene>
<feature type="compositionally biased region" description="Basic residues" evidence="1">
    <location>
        <begin position="117"/>
        <end position="133"/>
    </location>
</feature>
<dbReference type="OrthoDB" id="2565191at2759"/>
<feature type="compositionally biased region" description="Acidic residues" evidence="1">
    <location>
        <begin position="240"/>
        <end position="257"/>
    </location>
</feature>
<feature type="compositionally biased region" description="Basic residues" evidence="1">
    <location>
        <begin position="263"/>
        <end position="292"/>
    </location>
</feature>
<dbReference type="EMBL" id="CACVBS010000024">
    <property type="protein sequence ID" value="CAA7259403.1"/>
    <property type="molecule type" value="Genomic_DNA"/>
</dbReference>
<accession>A0A8S0WCY2</accession>
<organism evidence="2 3">
    <name type="scientific">Cyclocybe aegerita</name>
    <name type="common">Black poplar mushroom</name>
    <name type="synonym">Agrocybe aegerita</name>
    <dbReference type="NCBI Taxonomy" id="1973307"/>
    <lineage>
        <taxon>Eukaryota</taxon>
        <taxon>Fungi</taxon>
        <taxon>Dikarya</taxon>
        <taxon>Basidiomycota</taxon>
        <taxon>Agaricomycotina</taxon>
        <taxon>Agaricomycetes</taxon>
        <taxon>Agaricomycetidae</taxon>
        <taxon>Agaricales</taxon>
        <taxon>Agaricineae</taxon>
        <taxon>Bolbitiaceae</taxon>
        <taxon>Cyclocybe</taxon>
    </lineage>
</organism>
<feature type="compositionally biased region" description="Acidic residues" evidence="1">
    <location>
        <begin position="409"/>
        <end position="420"/>
    </location>
</feature>
<feature type="region of interest" description="Disordered" evidence="1">
    <location>
        <begin position="67"/>
        <end position="177"/>
    </location>
</feature>
<feature type="compositionally biased region" description="Acidic residues" evidence="1">
    <location>
        <begin position="341"/>
        <end position="366"/>
    </location>
</feature>
<evidence type="ECO:0000313" key="2">
    <source>
        <dbReference type="EMBL" id="CAA7259403.1"/>
    </source>
</evidence>
<dbReference type="Proteomes" id="UP000467700">
    <property type="component" value="Unassembled WGS sequence"/>
</dbReference>
<feature type="compositionally biased region" description="Acidic residues" evidence="1">
    <location>
        <begin position="76"/>
        <end position="110"/>
    </location>
</feature>
<evidence type="ECO:0000313" key="3">
    <source>
        <dbReference type="Proteomes" id="UP000467700"/>
    </source>
</evidence>
<sequence>MTEPRLSTVFDYSDLRLHPNGRRVWQQDANLRPKIAKVAVQTGRSNWIARDAGGVSDVKKFRRIPKPKNPFAEVNAQEEEQGEVFEGVEEEDEEVEVEQEATEENEEQGEQDTGVGQKRKRKRIDQQKGKRQRFMAYDTYLASEDYFPTPAPPPAESDAVARPSTTPNFVLPEPSGDLLKCIHRYASEYYTERGQLLNSSRSYRIEQRAKQHQRHQQQREEGRTPSPSPSESSSSSGSELDSESGSDSDEDYEEGEGAESNTKKGKGKGKGKGKAKAKGKGKRKRKTKRRGQSKLYVDMYKVFDGSALLALGMLVQEHIAELLASQSLANWEEEFRNAYGEDGDEDSLEEEVEDSGPEDVDRDNDENAAGRDTDQRVEGKKTAQEDPEKQEQDGEDDEDDKHEDMKLELEEDTSEDEDDLATTVPSSHDQARITATADRLHVHQDDPLGPAPISKLAASDDSPADKGEDGSEDGEDSSDLDSMIENSADGDDLSERSTDTADSDAEGEFS</sequence>
<keyword evidence="3" id="KW-1185">Reference proteome</keyword>
<evidence type="ECO:0000256" key="1">
    <source>
        <dbReference type="SAM" id="MobiDB-lite"/>
    </source>
</evidence>
<name>A0A8S0WCY2_CYCAE</name>
<feature type="region of interest" description="Disordered" evidence="1">
    <location>
        <begin position="191"/>
        <end position="294"/>
    </location>
</feature>
<feature type="compositionally biased region" description="Acidic residues" evidence="1">
    <location>
        <begin position="501"/>
        <end position="510"/>
    </location>
</feature>
<comment type="caution">
    <text evidence="2">The sequence shown here is derived from an EMBL/GenBank/DDBJ whole genome shotgun (WGS) entry which is preliminary data.</text>
</comment>
<feature type="compositionally biased region" description="Basic and acidic residues" evidence="1">
    <location>
        <begin position="368"/>
        <end position="392"/>
    </location>
</feature>
<feature type="region of interest" description="Disordered" evidence="1">
    <location>
        <begin position="335"/>
        <end position="510"/>
    </location>
</feature>
<reference evidence="2 3" key="1">
    <citation type="submission" date="2020-01" db="EMBL/GenBank/DDBJ databases">
        <authorList>
            <person name="Gupta K D."/>
        </authorList>
    </citation>
    <scope>NUCLEOTIDE SEQUENCE [LARGE SCALE GENOMIC DNA]</scope>
</reference>
<protein>
    <submittedName>
        <fullName evidence="2">Uncharacterized protein</fullName>
    </submittedName>
</protein>
<feature type="compositionally biased region" description="Low complexity" evidence="1">
    <location>
        <begin position="229"/>
        <end position="239"/>
    </location>
</feature>
<feature type="compositionally biased region" description="Acidic residues" evidence="1">
    <location>
        <begin position="470"/>
        <end position="479"/>
    </location>
</feature>
<proteinExistence type="predicted"/>